<protein>
    <submittedName>
        <fullName evidence="3">Uncharacterized protein</fullName>
    </submittedName>
</protein>
<feature type="compositionally biased region" description="Acidic residues" evidence="2">
    <location>
        <begin position="318"/>
        <end position="330"/>
    </location>
</feature>
<evidence type="ECO:0000256" key="1">
    <source>
        <dbReference type="SAM" id="Coils"/>
    </source>
</evidence>
<organism evidence="3 4">
    <name type="scientific">Hondaea fermentalgiana</name>
    <dbReference type="NCBI Taxonomy" id="2315210"/>
    <lineage>
        <taxon>Eukaryota</taxon>
        <taxon>Sar</taxon>
        <taxon>Stramenopiles</taxon>
        <taxon>Bigyra</taxon>
        <taxon>Labyrinthulomycetes</taxon>
        <taxon>Thraustochytrida</taxon>
        <taxon>Thraustochytriidae</taxon>
        <taxon>Hondaea</taxon>
    </lineage>
</organism>
<evidence type="ECO:0000256" key="2">
    <source>
        <dbReference type="SAM" id="MobiDB-lite"/>
    </source>
</evidence>
<accession>A0A2R5GMF0</accession>
<feature type="coiled-coil region" evidence="1">
    <location>
        <begin position="142"/>
        <end position="169"/>
    </location>
</feature>
<keyword evidence="4" id="KW-1185">Reference proteome</keyword>
<dbReference type="Proteomes" id="UP000241890">
    <property type="component" value="Unassembled WGS sequence"/>
</dbReference>
<comment type="caution">
    <text evidence="3">The sequence shown here is derived from an EMBL/GenBank/DDBJ whole genome shotgun (WGS) entry which is preliminary data.</text>
</comment>
<feature type="region of interest" description="Disordered" evidence="2">
    <location>
        <begin position="256"/>
        <end position="350"/>
    </location>
</feature>
<dbReference type="EMBL" id="BEYU01000066">
    <property type="protein sequence ID" value="GBG29813.1"/>
    <property type="molecule type" value="Genomic_DNA"/>
</dbReference>
<feature type="compositionally biased region" description="Acidic residues" evidence="2">
    <location>
        <begin position="340"/>
        <end position="350"/>
    </location>
</feature>
<reference evidence="3 4" key="1">
    <citation type="submission" date="2017-12" db="EMBL/GenBank/DDBJ databases">
        <title>Sequencing, de novo assembly and annotation of complete genome of a new Thraustochytrid species, strain FCC1311.</title>
        <authorList>
            <person name="Sedici K."/>
            <person name="Godart F."/>
            <person name="Aiese Cigliano R."/>
            <person name="Sanseverino W."/>
            <person name="Barakat M."/>
            <person name="Ortet P."/>
            <person name="Marechal E."/>
            <person name="Cagnac O."/>
            <person name="Amato A."/>
        </authorList>
    </citation>
    <scope>NUCLEOTIDE SEQUENCE [LARGE SCALE GENOMIC DNA]</scope>
</reference>
<evidence type="ECO:0000313" key="3">
    <source>
        <dbReference type="EMBL" id="GBG29813.1"/>
    </source>
</evidence>
<dbReference type="InParanoid" id="A0A2R5GMF0"/>
<keyword evidence="1" id="KW-0175">Coiled coil</keyword>
<name>A0A2R5GMF0_9STRA</name>
<evidence type="ECO:0000313" key="4">
    <source>
        <dbReference type="Proteomes" id="UP000241890"/>
    </source>
</evidence>
<proteinExistence type="predicted"/>
<gene>
    <name evidence="3" type="ORF">FCC1311_060332</name>
</gene>
<dbReference type="AlphaFoldDB" id="A0A2R5GMF0"/>
<sequence length="371" mass="41278">MSSGGSKDGIKFKNAEAAISESLSCVLYAAFKLSAMPYSEFTGPNGSRWLPRLKRAVEKSERHIEDMKDVLKGGKGLFAPLVKKLREMFGDVMAPSIPLSAALEMDRVKAGAKIMYYGNVCYNAALELNGASDRVERGDEDVQVAVARIKKIEENLKELMVLVSGLERKRSMCAQAHLERIKLIYCTDDDEIFEIMDRVRGPMLKAMDESDKPSEDAPSALQQFLMEKMEGRSVVMGEVEEREDVSMAARRERKKLFASSAQAEDSDEESSDEDSDEESSDEESDEESPDEDSDEESSDTDSDEESDGVIPSAKFGQDSDDEDSDEESEDGAPSAKFAEESDGEAEDFVNDMEFFRRRRSEASGKRPLRFA</sequence>
<feature type="compositionally biased region" description="Acidic residues" evidence="2">
    <location>
        <begin position="264"/>
        <end position="307"/>
    </location>
</feature>